<evidence type="ECO:0000256" key="1">
    <source>
        <dbReference type="ARBA" id="ARBA00005429"/>
    </source>
</evidence>
<dbReference type="GO" id="GO:0005525">
    <property type="term" value="F:GTP binding"/>
    <property type="evidence" value="ECO:0007669"/>
    <property type="project" value="UniProtKB-KW"/>
</dbReference>
<accession>A0A163JLH0</accession>
<feature type="transmembrane region" description="Helical" evidence="5">
    <location>
        <begin position="27"/>
        <end position="50"/>
    </location>
</feature>
<evidence type="ECO:0000256" key="5">
    <source>
        <dbReference type="SAM" id="Phobius"/>
    </source>
</evidence>
<keyword evidence="3" id="KW-0378">Hydrolase</keyword>
<dbReference type="InterPro" id="IPR051515">
    <property type="entry name" value="IRG"/>
</dbReference>
<keyword evidence="5" id="KW-0472">Membrane</keyword>
<dbReference type="Proteomes" id="UP000078561">
    <property type="component" value="Unassembled WGS sequence"/>
</dbReference>
<comment type="similarity">
    <text evidence="1">Belongs to the TRAFAC class dynamin-like GTPase superfamily. IRG family.</text>
</comment>
<evidence type="ECO:0000313" key="7">
    <source>
        <dbReference type="EMBL" id="SAM00193.1"/>
    </source>
</evidence>
<dbReference type="GO" id="GO:0016787">
    <property type="term" value="F:hydrolase activity"/>
    <property type="evidence" value="ECO:0007669"/>
    <property type="project" value="UniProtKB-KW"/>
</dbReference>
<dbReference type="PANTHER" id="PTHR32341">
    <property type="entry name" value="INTERFERON-INDUCIBLE GTPASE"/>
    <property type="match status" value="1"/>
</dbReference>
<keyword evidence="5" id="KW-0812">Transmembrane</keyword>
<evidence type="ECO:0000256" key="2">
    <source>
        <dbReference type="ARBA" id="ARBA00022741"/>
    </source>
</evidence>
<reference evidence="7" key="1">
    <citation type="submission" date="2016-04" db="EMBL/GenBank/DDBJ databases">
        <authorList>
            <person name="Evans L.H."/>
            <person name="Alamgir A."/>
            <person name="Owens N."/>
            <person name="Weber N.D."/>
            <person name="Virtaneva K."/>
            <person name="Barbian K."/>
            <person name="Babar A."/>
            <person name="Rosenke K."/>
        </authorList>
    </citation>
    <scope>NUCLEOTIDE SEQUENCE [LARGE SCALE GENOMIC DNA]</scope>
    <source>
        <strain evidence="7">CBS 101.48</strain>
    </source>
</reference>
<dbReference type="Gene3D" id="3.40.50.300">
    <property type="entry name" value="P-loop containing nucleotide triphosphate hydrolases"/>
    <property type="match status" value="1"/>
</dbReference>
<keyword evidence="5" id="KW-1133">Transmembrane helix</keyword>
<dbReference type="EMBL" id="LT553165">
    <property type="protein sequence ID" value="SAM00193.1"/>
    <property type="molecule type" value="Genomic_DNA"/>
</dbReference>
<dbReference type="PROSITE" id="PS51716">
    <property type="entry name" value="G_IRG"/>
    <property type="match status" value="1"/>
</dbReference>
<keyword evidence="8" id="KW-1185">Reference proteome</keyword>
<evidence type="ECO:0000313" key="8">
    <source>
        <dbReference type="Proteomes" id="UP000078561"/>
    </source>
</evidence>
<dbReference type="InterPro" id="IPR007743">
    <property type="entry name" value="Immunity-related_GTPase-like"/>
</dbReference>
<dbReference type="PANTHER" id="PTHR32341:SF10">
    <property type="entry name" value="INTERFERON-INDUCIBLE GTPASE 5"/>
    <property type="match status" value="1"/>
</dbReference>
<name>A0A163JLH0_ABSGL</name>
<dbReference type="InterPro" id="IPR030385">
    <property type="entry name" value="G_IRG_dom"/>
</dbReference>
<gene>
    <name evidence="7" type="primary">ABSGL_05870.1 scaffold 7570</name>
</gene>
<organism evidence="7">
    <name type="scientific">Absidia glauca</name>
    <name type="common">Pin mould</name>
    <dbReference type="NCBI Taxonomy" id="4829"/>
    <lineage>
        <taxon>Eukaryota</taxon>
        <taxon>Fungi</taxon>
        <taxon>Fungi incertae sedis</taxon>
        <taxon>Mucoromycota</taxon>
        <taxon>Mucoromycotina</taxon>
        <taxon>Mucoromycetes</taxon>
        <taxon>Mucorales</taxon>
        <taxon>Cunninghamellaceae</taxon>
        <taxon>Absidia</taxon>
    </lineage>
</organism>
<evidence type="ECO:0000256" key="3">
    <source>
        <dbReference type="ARBA" id="ARBA00022801"/>
    </source>
</evidence>
<dbReference type="OrthoDB" id="422720at2759"/>
<keyword evidence="2" id="KW-0547">Nucleotide-binding</keyword>
<dbReference type="GO" id="GO:0016020">
    <property type="term" value="C:membrane"/>
    <property type="evidence" value="ECO:0007669"/>
    <property type="project" value="InterPro"/>
</dbReference>
<dbReference type="OMA" id="NTIWAKA"/>
<feature type="transmembrane region" description="Helical" evidence="5">
    <location>
        <begin position="62"/>
        <end position="85"/>
    </location>
</feature>
<feature type="domain" description="IRG-type G" evidence="6">
    <location>
        <begin position="117"/>
        <end position="345"/>
    </location>
</feature>
<sequence length="379" mass="42406">MGQPASKSAQPDAFYDYNDLSNKFTKATLSTLAVPMVIIAFPLLNAYTFTEEELTGFKVMDGAIGGLLGVIGWPLAPFLACYGVFQVLFKDGPTEPLPIPQPIKDAARRSIGLNCEQFYNVAVVGVSGTGKSSVVNGILGYRDHDDDAALTGESETTKKPRAYRHPDLRSMILWDMPGANTMNHPASTYFEDKFLCAFDSLIIVTAERLMETDIKIAKQAQLCQIPVLIVRNKADQAIESKMRKIRNSLEVEDAMIRTTTNQPNTIHPNNSSATGSTTLANGSTIKMDNDRIWAEASGQLMKEVRKSIYRQMKDNKLSTKRLFTISAWNLQEFVYHLSKKQLENNLKLIDEQRFLRVLIEGVILKRKRELKKKKADPSH</sequence>
<proteinExistence type="inferred from homology"/>
<keyword evidence="4" id="KW-0342">GTP-binding</keyword>
<dbReference type="Pfam" id="PF05049">
    <property type="entry name" value="IIGP"/>
    <property type="match status" value="1"/>
</dbReference>
<dbReference type="SUPFAM" id="SSF52540">
    <property type="entry name" value="P-loop containing nucleoside triphosphate hydrolases"/>
    <property type="match status" value="1"/>
</dbReference>
<dbReference type="STRING" id="4829.A0A163JLH0"/>
<dbReference type="InterPro" id="IPR027417">
    <property type="entry name" value="P-loop_NTPase"/>
</dbReference>
<evidence type="ECO:0000259" key="6">
    <source>
        <dbReference type="PROSITE" id="PS51716"/>
    </source>
</evidence>
<evidence type="ECO:0000256" key="4">
    <source>
        <dbReference type="ARBA" id="ARBA00023134"/>
    </source>
</evidence>
<dbReference type="AlphaFoldDB" id="A0A163JLH0"/>
<dbReference type="InParanoid" id="A0A163JLH0"/>
<protein>
    <recommendedName>
        <fullName evidence="6">IRG-type G domain-containing protein</fullName>
    </recommendedName>
</protein>